<accession>A0A512B3Z9</accession>
<name>A0A512B3Z9_9BACT</name>
<dbReference type="AlphaFoldDB" id="A0A512B3Z9"/>
<evidence type="ECO:0000313" key="1">
    <source>
        <dbReference type="EMBL" id="GEO06681.1"/>
    </source>
</evidence>
<sequence length="354" mass="39602">MNLDNIEDLINSLNKQNKSLTSLLSGNMAQNLTKISSLHSPVKVNPLMATSLSNLAKSFSQPSIADSVIKAIASTNYIANIAKTTNTLSNKELSNMVAIQGLSSSLHKIINNNPNLNTTLSSVFQTQLSLSQSLNNIIKNSPKDLFNQNKAISVAIQGISSSYLNSLIKNEQWSEMEEFENTTESIVNATAHLPQDEAVSVVDYLSNLRDGIAQSLTIQYHKVKSPKVRQFIIDLMSTIGFLLAIYTFANPEKQLTQEDFRLAIRQELSIKEEDINKLVEYRVSQLYSQRIAKTNVNLRFSNKKNSSRIGLVLKGQIVFVIEVRGKWILISYLDSQSKKPMSGFVYKKYFTVNQ</sequence>
<protein>
    <submittedName>
        <fullName evidence="1">Uncharacterized protein</fullName>
    </submittedName>
</protein>
<comment type="caution">
    <text evidence="1">The sequence shown here is derived from an EMBL/GenBank/DDBJ whole genome shotgun (WGS) entry which is preliminary data.</text>
</comment>
<evidence type="ECO:0000313" key="2">
    <source>
        <dbReference type="Proteomes" id="UP000321532"/>
    </source>
</evidence>
<dbReference type="Proteomes" id="UP000321532">
    <property type="component" value="Unassembled WGS sequence"/>
</dbReference>
<proteinExistence type="predicted"/>
<dbReference type="RefSeq" id="WP_146903222.1">
    <property type="nucleotide sequence ID" value="NZ_BJYS01000042.1"/>
</dbReference>
<dbReference type="Gene3D" id="2.30.30.40">
    <property type="entry name" value="SH3 Domains"/>
    <property type="match status" value="1"/>
</dbReference>
<organism evidence="1 2">
    <name type="scientific">Adhaeribacter aerolatus</name>
    <dbReference type="NCBI Taxonomy" id="670289"/>
    <lineage>
        <taxon>Bacteria</taxon>
        <taxon>Pseudomonadati</taxon>
        <taxon>Bacteroidota</taxon>
        <taxon>Cytophagia</taxon>
        <taxon>Cytophagales</taxon>
        <taxon>Hymenobacteraceae</taxon>
        <taxon>Adhaeribacter</taxon>
    </lineage>
</organism>
<keyword evidence="2" id="KW-1185">Reference proteome</keyword>
<gene>
    <name evidence="1" type="ORF">AAE02nite_43450</name>
</gene>
<reference evidence="1 2" key="1">
    <citation type="submission" date="2019-07" db="EMBL/GenBank/DDBJ databases">
        <title>Whole genome shotgun sequence of Adhaeribacter aerolatus NBRC 106133.</title>
        <authorList>
            <person name="Hosoyama A."/>
            <person name="Uohara A."/>
            <person name="Ohji S."/>
            <person name="Ichikawa N."/>
        </authorList>
    </citation>
    <scope>NUCLEOTIDE SEQUENCE [LARGE SCALE GENOMIC DNA]</scope>
    <source>
        <strain evidence="1 2">NBRC 106133</strain>
    </source>
</reference>
<dbReference type="OrthoDB" id="1494288at2"/>
<dbReference type="EMBL" id="BJYS01000042">
    <property type="protein sequence ID" value="GEO06681.1"/>
    <property type="molecule type" value="Genomic_DNA"/>
</dbReference>